<proteinExistence type="predicted"/>
<organism evidence="2 3">
    <name type="scientific">Chitinophaga oryzae</name>
    <dbReference type="NCBI Taxonomy" id="2725414"/>
    <lineage>
        <taxon>Bacteria</taxon>
        <taxon>Pseudomonadati</taxon>
        <taxon>Bacteroidota</taxon>
        <taxon>Chitinophagia</taxon>
        <taxon>Chitinophagales</taxon>
        <taxon>Chitinophagaceae</taxon>
        <taxon>Chitinophaga</taxon>
    </lineage>
</organism>
<dbReference type="InterPro" id="IPR004919">
    <property type="entry name" value="GmrSD_N"/>
</dbReference>
<name>A0AAE6ZMV3_9BACT</name>
<gene>
    <name evidence="2" type="ORF">HF329_33270</name>
</gene>
<dbReference type="PANTHER" id="PTHR35149:SF2">
    <property type="entry name" value="DUF262 DOMAIN-CONTAINING PROTEIN"/>
    <property type="match status" value="1"/>
</dbReference>
<dbReference type="Pfam" id="PF03235">
    <property type="entry name" value="GmrSD_N"/>
    <property type="match status" value="1"/>
</dbReference>
<evidence type="ECO:0000313" key="2">
    <source>
        <dbReference type="EMBL" id="QJB35921.1"/>
    </source>
</evidence>
<evidence type="ECO:0000313" key="3">
    <source>
        <dbReference type="Proteomes" id="UP000502421"/>
    </source>
</evidence>
<evidence type="ECO:0000259" key="1">
    <source>
        <dbReference type="Pfam" id="PF03235"/>
    </source>
</evidence>
<dbReference type="PANTHER" id="PTHR35149">
    <property type="entry name" value="SLL5132 PROTEIN"/>
    <property type="match status" value="1"/>
</dbReference>
<dbReference type="RefSeq" id="WP_168811431.1">
    <property type="nucleotide sequence ID" value="NZ_CP051205.1"/>
</dbReference>
<dbReference type="EMBL" id="CP051205">
    <property type="protein sequence ID" value="QJB35921.1"/>
    <property type="molecule type" value="Genomic_DNA"/>
</dbReference>
<feature type="domain" description="GmrSD restriction endonucleases N-terminal" evidence="1">
    <location>
        <begin position="26"/>
        <end position="233"/>
    </location>
</feature>
<sequence>MIPDTNSLTQGRQILEEHDLILIPVNDLLDEKFFIPAYQRGYRWTDTHVEQLLNDLWDFHQDSPSVLRGEEKPFYCLQPIAVKKKDINGISHWEVIDGQQRLTTILIMLYYFNQTAFKIPNPLFSLSYETREDSETFLKNIEDETLAAKNIDYYHIHLAYKKVCEWFDARQIISRSIRSDFYSVLVNTVKVIWYKVEQEGKQVGNSASIDVFTRLNIGKIPLTNAELIKALFLQKSNFDDSKVNLKQLQIASEWDIIEKQLQDDAFWFLYMIPKIS</sequence>
<dbReference type="KEGG" id="coy:HF329_33270"/>
<dbReference type="AlphaFoldDB" id="A0AAE6ZMV3"/>
<protein>
    <submittedName>
        <fullName evidence="2">DUF262 domain-containing protein</fullName>
    </submittedName>
</protein>
<reference evidence="3" key="1">
    <citation type="submission" date="2020-04" db="EMBL/GenBank/DDBJ databases">
        <authorList>
            <person name="Kittiwongwattana C."/>
        </authorList>
    </citation>
    <scope>NUCLEOTIDE SEQUENCE [LARGE SCALE GENOMIC DNA]</scope>
    <source>
        <strain evidence="3">1310</strain>
    </source>
</reference>
<dbReference type="Proteomes" id="UP000502421">
    <property type="component" value="Chromosome"/>
</dbReference>
<accession>A0AAE6ZMV3</accession>